<accession>A0A1I7TWP6</accession>
<feature type="region of interest" description="Disordered" evidence="3">
    <location>
        <begin position="581"/>
        <end position="628"/>
    </location>
</feature>
<evidence type="ECO:0000256" key="2">
    <source>
        <dbReference type="ARBA" id="ARBA00023242"/>
    </source>
</evidence>
<feature type="compositionally biased region" description="Low complexity" evidence="3">
    <location>
        <begin position="363"/>
        <end position="374"/>
    </location>
</feature>
<dbReference type="PANTHER" id="PTHR16198">
    <property type="match status" value="1"/>
</dbReference>
<dbReference type="STRING" id="1561998.A0A1I7TWP6"/>
<evidence type="ECO:0000313" key="6">
    <source>
        <dbReference type="WBParaSite" id="Csp11.Scaffold629.g12539.t1"/>
    </source>
</evidence>
<feature type="compositionally biased region" description="Low complexity" evidence="3">
    <location>
        <begin position="972"/>
        <end position="991"/>
    </location>
</feature>
<feature type="compositionally biased region" description="Basic and acidic residues" evidence="3">
    <location>
        <begin position="540"/>
        <end position="549"/>
    </location>
</feature>
<sequence length="1003" mass="110376">MKQVARPPAQYLIADGSQYRLKPNEYDKNTYAQCNYTSNRTLIRCKQIRSKDSLSKNGGRCEEHLEFAKILETNHRKEVMRCHSENDTNMQRRRFDPWIASNGYISDEDDYLQPMQEAPQGIPETSNNNFLDNHPLRYAKTFTDKDILKIKMELVQQDIDDLTEFRRLLTSQAQREHESLGNDGEDDLPTDFVQRRLFKASAKYDRKDYLTLTTIDPVYKQCLIGPNMDDQLVVTHIIHSILDKIDNKETFSAEEQCTKSALPLSNFCIDHIRVDRHQKLFTVCTDCASTAIGGKEPKCSVHLKLCACVETSSCSCSKCEPTDSKDEKRKSETATSEEEETLGNLSKFESMVSPMTQFNSYLPSPSSSVSSSSSTNHSKTQRRYQGPSPAQILRPPQMGPPPGVTTKASYQNKNSQQRVVVSPLTPQQAHEQQQKKVEEEEARSQTCSRVRPIEPTQYGSGKKKMQQQQRLHNRPSTIGNATSAYQQHKKLIQGAWRSHQPTSSSSVGRALLPGQQNLYPIHSNRPHQHLNQPPPPKTIPLERTEDARETWDEQRFNLGPEPQRRGVPYYKNAAFRRTELPTRHAQHSQPAAQQLTPSTSTSSSQLLAPPQSPQSSSPSSSPHIYRPSQMSRLPMAPHRAIAAGLNPADVGGQRSPYRIQRAFPQSPQQQQFHQGGSMVNRRYSTAPTAGNQRLMAGGGRPPGGNYVIHGSSTPSSSSSGAPSVSTASPASEDSATTAGFSAMKSLDSARQDVRFANINVKTFLSMGNQNFEKMTKEEIEQMAAASESQEKPPRKNAHGAAAAAAAAAAVASGAGAQPARQNSRGYSARALNPKPKEPAVIPDAVQQVVSTPSIVSTGDMTTSGATFSYAKTSEEGRKRKLEDSATSPSVEPPAKKPIEEKLDKTPKKTPLTPSPVRTQRAAALAANQAIAHHKPPTPSTSTTTSSSSAPPENPLDLLAELSAAAEEEEVQRVAVAKKTPTKKTSSPSTVTQRRSSVGKKDEK</sequence>
<feature type="compositionally biased region" description="Low complexity" evidence="3">
    <location>
        <begin position="663"/>
        <end position="677"/>
    </location>
</feature>
<dbReference type="Pfam" id="PF13891">
    <property type="entry name" value="zf-C3HC3H_KANSL2"/>
    <property type="match status" value="1"/>
</dbReference>
<feature type="compositionally biased region" description="Low complexity" evidence="3">
    <location>
        <begin position="939"/>
        <end position="964"/>
    </location>
</feature>
<keyword evidence="2" id="KW-0539">Nucleus</keyword>
<feature type="region of interest" description="Disordered" evidence="3">
    <location>
        <begin position="522"/>
        <end position="549"/>
    </location>
</feature>
<name>A0A1I7TWP6_9PELO</name>
<evidence type="ECO:0000313" key="5">
    <source>
        <dbReference type="Proteomes" id="UP000095282"/>
    </source>
</evidence>
<feature type="compositionally biased region" description="Low complexity" evidence="3">
    <location>
        <begin position="591"/>
        <end position="622"/>
    </location>
</feature>
<organism evidence="5 6">
    <name type="scientific">Caenorhabditis tropicalis</name>
    <dbReference type="NCBI Taxonomy" id="1561998"/>
    <lineage>
        <taxon>Eukaryota</taxon>
        <taxon>Metazoa</taxon>
        <taxon>Ecdysozoa</taxon>
        <taxon>Nematoda</taxon>
        <taxon>Chromadorea</taxon>
        <taxon>Rhabditida</taxon>
        <taxon>Rhabditina</taxon>
        <taxon>Rhabditomorpha</taxon>
        <taxon>Rhabditoidea</taxon>
        <taxon>Rhabditidae</taxon>
        <taxon>Peloderinae</taxon>
        <taxon>Caenorhabditis</taxon>
    </lineage>
</organism>
<dbReference type="PANTHER" id="PTHR16198:SF2">
    <property type="entry name" value="INO80 COMPLEX SUBUNIT D"/>
    <property type="match status" value="1"/>
</dbReference>
<feature type="compositionally biased region" description="Polar residues" evidence="3">
    <location>
        <begin position="682"/>
        <end position="691"/>
    </location>
</feature>
<dbReference type="eggNOG" id="ENOG502TFSI">
    <property type="taxonomic scope" value="Eukaryota"/>
</dbReference>
<dbReference type="InterPro" id="IPR025927">
    <property type="entry name" value="Znf_KANL2-like"/>
</dbReference>
<dbReference type="AlphaFoldDB" id="A0A1I7TWP6"/>
<feature type="compositionally biased region" description="Low complexity" evidence="3">
    <location>
        <begin position="921"/>
        <end position="930"/>
    </location>
</feature>
<dbReference type="WBParaSite" id="Csp11.Scaffold629.g12539.t1">
    <property type="protein sequence ID" value="Csp11.Scaffold629.g12539.t1"/>
    <property type="gene ID" value="Csp11.Scaffold629.g12539"/>
</dbReference>
<feature type="compositionally biased region" description="Basic and acidic residues" evidence="3">
    <location>
        <begin position="893"/>
        <end position="906"/>
    </location>
</feature>
<feature type="region of interest" description="Disordered" evidence="3">
    <location>
        <begin position="314"/>
        <end position="346"/>
    </location>
</feature>
<protein>
    <submittedName>
        <fullName evidence="6">Zf-C3Hc3H domain-containing protein</fullName>
    </submittedName>
</protein>
<feature type="compositionally biased region" description="Basic and acidic residues" evidence="3">
    <location>
        <begin position="872"/>
        <end position="883"/>
    </location>
</feature>
<dbReference type="GO" id="GO:0005634">
    <property type="term" value="C:nucleus"/>
    <property type="evidence" value="ECO:0007669"/>
    <property type="project" value="UniProtKB-SubCell"/>
</dbReference>
<feature type="domain" description="KANL2-like probable zinc-finger" evidence="4">
    <location>
        <begin position="254"/>
        <end position="304"/>
    </location>
</feature>
<feature type="compositionally biased region" description="Low complexity" evidence="3">
    <location>
        <begin position="710"/>
        <end position="731"/>
    </location>
</feature>
<feature type="region of interest" description="Disordered" evidence="3">
    <location>
        <begin position="663"/>
        <end position="734"/>
    </location>
</feature>
<evidence type="ECO:0000256" key="3">
    <source>
        <dbReference type="SAM" id="MobiDB-lite"/>
    </source>
</evidence>
<proteinExistence type="predicted"/>
<evidence type="ECO:0000256" key="1">
    <source>
        <dbReference type="ARBA" id="ARBA00004123"/>
    </source>
</evidence>
<feature type="compositionally biased region" description="Polar residues" evidence="3">
    <location>
        <begin position="406"/>
        <end position="419"/>
    </location>
</feature>
<reference evidence="6" key="1">
    <citation type="submission" date="2016-11" db="UniProtKB">
        <authorList>
            <consortium name="WormBaseParasite"/>
        </authorList>
    </citation>
    <scope>IDENTIFICATION</scope>
</reference>
<feature type="compositionally biased region" description="Basic and acidic residues" evidence="3">
    <location>
        <begin position="320"/>
        <end position="332"/>
    </location>
</feature>
<dbReference type="Proteomes" id="UP000095282">
    <property type="component" value="Unplaced"/>
</dbReference>
<feature type="region of interest" description="Disordered" evidence="3">
    <location>
        <begin position="358"/>
        <end position="468"/>
    </location>
</feature>
<feature type="region of interest" description="Disordered" evidence="3">
    <location>
        <begin position="780"/>
        <end position="800"/>
    </location>
</feature>
<comment type="subcellular location">
    <subcellularLocation>
        <location evidence="1">Nucleus</location>
    </subcellularLocation>
</comment>
<evidence type="ECO:0000259" key="4">
    <source>
        <dbReference type="Pfam" id="PF13891"/>
    </source>
</evidence>
<feature type="region of interest" description="Disordered" evidence="3">
    <location>
        <begin position="815"/>
        <end position="1003"/>
    </location>
</feature>
<feature type="compositionally biased region" description="Polar residues" evidence="3">
    <location>
        <begin position="847"/>
        <end position="871"/>
    </location>
</feature>
<keyword evidence="5" id="KW-1185">Reference proteome</keyword>